<dbReference type="AlphaFoldDB" id="A0AAV9ZY99"/>
<organism evidence="2 3">
    <name type="scientific">Favolaschia claudopus</name>
    <dbReference type="NCBI Taxonomy" id="2862362"/>
    <lineage>
        <taxon>Eukaryota</taxon>
        <taxon>Fungi</taxon>
        <taxon>Dikarya</taxon>
        <taxon>Basidiomycota</taxon>
        <taxon>Agaricomycotina</taxon>
        <taxon>Agaricomycetes</taxon>
        <taxon>Agaricomycetidae</taxon>
        <taxon>Agaricales</taxon>
        <taxon>Marasmiineae</taxon>
        <taxon>Mycenaceae</taxon>
        <taxon>Favolaschia</taxon>
    </lineage>
</organism>
<evidence type="ECO:0000313" key="3">
    <source>
        <dbReference type="Proteomes" id="UP001362999"/>
    </source>
</evidence>
<accession>A0AAV9ZY99</accession>
<feature type="region of interest" description="Disordered" evidence="1">
    <location>
        <begin position="21"/>
        <end position="80"/>
    </location>
</feature>
<feature type="region of interest" description="Disordered" evidence="1">
    <location>
        <begin position="115"/>
        <end position="151"/>
    </location>
</feature>
<dbReference type="EMBL" id="JAWWNJ010000100">
    <property type="protein sequence ID" value="KAK6996012.1"/>
    <property type="molecule type" value="Genomic_DNA"/>
</dbReference>
<comment type="caution">
    <text evidence="2">The sequence shown here is derived from an EMBL/GenBank/DDBJ whole genome shotgun (WGS) entry which is preliminary data.</text>
</comment>
<evidence type="ECO:0000313" key="2">
    <source>
        <dbReference type="EMBL" id="KAK6996012.1"/>
    </source>
</evidence>
<gene>
    <name evidence="2" type="ORF">R3P38DRAFT_2800399</name>
</gene>
<dbReference type="Proteomes" id="UP001362999">
    <property type="component" value="Unassembled WGS sequence"/>
</dbReference>
<name>A0AAV9ZY99_9AGAR</name>
<reference evidence="2 3" key="1">
    <citation type="journal article" date="2024" name="J Genomics">
        <title>Draft genome sequencing and assembly of Favolaschia claudopus CIRM-BRFM 2984 isolated from oak limbs.</title>
        <authorList>
            <person name="Navarro D."/>
            <person name="Drula E."/>
            <person name="Chaduli D."/>
            <person name="Cazenave R."/>
            <person name="Ahrendt S."/>
            <person name="Wang J."/>
            <person name="Lipzen A."/>
            <person name="Daum C."/>
            <person name="Barry K."/>
            <person name="Grigoriev I.V."/>
            <person name="Favel A."/>
            <person name="Rosso M.N."/>
            <person name="Martin F."/>
        </authorList>
    </citation>
    <scope>NUCLEOTIDE SEQUENCE [LARGE SCALE GENOMIC DNA]</scope>
    <source>
        <strain evidence="2 3">CIRM-BRFM 2984</strain>
    </source>
</reference>
<evidence type="ECO:0000256" key="1">
    <source>
        <dbReference type="SAM" id="MobiDB-lite"/>
    </source>
</evidence>
<sequence>MGAGFDDAVMGCAELRVSDLKTWPPRGRRPSGMGRTSMRQRRRQGEMPGGEDVFDGPDDLHPSSPVCDATDPAVDHKNDENSILGNDVVLEMIEITPPGEGPRRFRRPGAVVATRSTASGWAPRNDEREDEDAGAGAGGRKPSEKGRTSVTVRKRPVGGVWTVHAGGEGDMHVRWPGGGHAPLGEQEDELLNLIPRVQSRFILSNSLSIFYVITFVWSSCE</sequence>
<proteinExistence type="predicted"/>
<protein>
    <submittedName>
        <fullName evidence="2">Uncharacterized protein</fullName>
    </submittedName>
</protein>
<keyword evidence="3" id="KW-1185">Reference proteome</keyword>